<gene>
    <name evidence="1" type="ORF">HAP41_0000049485</name>
</gene>
<dbReference type="Proteomes" id="UP000551709">
    <property type="component" value="Plasmid pBb1S5b"/>
</dbReference>
<sequence length="418" mass="44521">MSLVYERQITGPATHAFVIGVGSYPYAKPGVSPFGPNTPLALSNVPDLDSAPVGAKLFCDWLIGHADGLPAPLGSVHLALSAPPTAPTSASQYEWKGRLADASAIDPRGNSTAISSTDGASIQQDGTDWSQRLLAVPNQVAMFYICGHGAAVPTRSVVLLSDVAGGPIATSTPWQSHVDVQYLAGVLSRQAELREGYLFVDACQELITDVVLGQIDSSGGIGDTLRFYPQSVAATKNKVLLLVPGPMGQLTYDDGQGGGGRFTQVLVEALNGAGARNYTGSGQWGVLLDGLPRAMNTLYRLRGWPLDAFDPTPIRSLVTSGPIVRYQTPPEVPFAVMLDPAIAISQADRVCLRDAANNVIVARADQAEQWIGKAQARMDLCYVQATFNRPNVPYQSQSLTRVDLSEMRVDPVLLHRVT</sequence>
<dbReference type="RefSeq" id="WP_166107164.1">
    <property type="nucleotide sequence ID" value="NZ_CP096257.1"/>
</dbReference>
<reference evidence="1" key="2">
    <citation type="submission" date="2022-04" db="EMBL/GenBank/DDBJ databases">
        <authorList>
            <person name="Bromfield E.S.P."/>
            <person name="Cloutier S."/>
        </authorList>
    </citation>
    <scope>NUCLEOTIDE SEQUENCE</scope>
    <source>
        <strain evidence="1">1S5</strain>
        <plasmid evidence="1">pBb1S5b</plasmid>
    </source>
</reference>
<evidence type="ECO:0000313" key="2">
    <source>
        <dbReference type="Proteomes" id="UP000551709"/>
    </source>
</evidence>
<reference evidence="1" key="1">
    <citation type="journal article" date="2017" name="Syst. Appl. Microbiol.">
        <title>Soybeans inoculated with root zone soils of Canadian native legumes harbour diverse and novel Bradyrhizobium spp. that possess agricultural potential.</title>
        <authorList>
            <person name="Bromfield E.S.P."/>
            <person name="Cloutier S."/>
            <person name="Tambong J.T."/>
            <person name="Tran Thi T.V."/>
        </authorList>
    </citation>
    <scope>NUCLEOTIDE SEQUENCE</scope>
    <source>
        <strain evidence="1">1S5</strain>
    </source>
</reference>
<name>A0A8T5VIW6_9BRAD</name>
<keyword evidence="1" id="KW-0614">Plasmid</keyword>
<evidence type="ECO:0000313" key="1">
    <source>
        <dbReference type="EMBL" id="UPT92345.1"/>
    </source>
</evidence>
<dbReference type="EMBL" id="CP096257">
    <property type="protein sequence ID" value="UPT92345.1"/>
    <property type="molecule type" value="Genomic_DNA"/>
</dbReference>
<organism evidence="1 2">
    <name type="scientific">Bradyrhizobium barranii subsp. apii</name>
    <dbReference type="NCBI Taxonomy" id="2819348"/>
    <lineage>
        <taxon>Bacteria</taxon>
        <taxon>Pseudomonadati</taxon>
        <taxon>Pseudomonadota</taxon>
        <taxon>Alphaproteobacteria</taxon>
        <taxon>Hyphomicrobiales</taxon>
        <taxon>Nitrobacteraceae</taxon>
        <taxon>Bradyrhizobium</taxon>
        <taxon>Bradyrhizobium barranii</taxon>
    </lineage>
</organism>
<geneLocation type="plasmid" evidence="1 2">
    <name>pBb1S5b</name>
</geneLocation>
<dbReference type="AlphaFoldDB" id="A0A8T5VIW6"/>
<accession>A0A8T5VIW6</accession>
<protein>
    <submittedName>
        <fullName evidence="1">Uncharacterized protein</fullName>
    </submittedName>
</protein>
<proteinExistence type="predicted"/>